<sequence length="263" mass="30132">MTKQLVPKLSNFKYTRHTNQETTDIKEIINILRWMAPEKMLDPKNVRYNFKFLEFYFGNYCFKKIPYEDLDMNQIKNPVLKGGQEKITMQFTSQEIRTIQNKFFEIIIAALNPLGTLFMRESISIGTLATELPDSFQNFTLPTIVPLEEEGLPDGKKDPVQANLLFKEAADDGIAGAQLHYAFSLFNTSRVKFDRKVFVSYLTKAANGGNVAAQYNLDDMYFNGKILGIKDVELGTKYLKLAALNNDPRSVKILKENKIDFLI</sequence>
<name>A0A9N9D9L3_9GLOM</name>
<reference evidence="1" key="1">
    <citation type="submission" date="2021-06" db="EMBL/GenBank/DDBJ databases">
        <authorList>
            <person name="Kallberg Y."/>
            <person name="Tangrot J."/>
            <person name="Rosling A."/>
        </authorList>
    </citation>
    <scope>NUCLEOTIDE SEQUENCE</scope>
    <source>
        <strain evidence="1">AZ414A</strain>
    </source>
</reference>
<organism evidence="1 2">
    <name type="scientific">Diversispora eburnea</name>
    <dbReference type="NCBI Taxonomy" id="1213867"/>
    <lineage>
        <taxon>Eukaryota</taxon>
        <taxon>Fungi</taxon>
        <taxon>Fungi incertae sedis</taxon>
        <taxon>Mucoromycota</taxon>
        <taxon>Glomeromycotina</taxon>
        <taxon>Glomeromycetes</taxon>
        <taxon>Diversisporales</taxon>
        <taxon>Diversisporaceae</taxon>
        <taxon>Diversispora</taxon>
    </lineage>
</organism>
<evidence type="ECO:0000313" key="2">
    <source>
        <dbReference type="Proteomes" id="UP000789706"/>
    </source>
</evidence>
<dbReference type="EMBL" id="CAJVPK010003888">
    <property type="protein sequence ID" value="CAG8631948.1"/>
    <property type="molecule type" value="Genomic_DNA"/>
</dbReference>
<accession>A0A9N9D9L3</accession>
<dbReference type="Proteomes" id="UP000789706">
    <property type="component" value="Unassembled WGS sequence"/>
</dbReference>
<protein>
    <submittedName>
        <fullName evidence="1">7244_t:CDS:1</fullName>
    </submittedName>
</protein>
<dbReference type="Gene3D" id="1.25.40.10">
    <property type="entry name" value="Tetratricopeptide repeat domain"/>
    <property type="match status" value="1"/>
</dbReference>
<dbReference type="OrthoDB" id="2384430at2759"/>
<gene>
    <name evidence="1" type="ORF">DEBURN_LOCUS10814</name>
</gene>
<evidence type="ECO:0000313" key="1">
    <source>
        <dbReference type="EMBL" id="CAG8631948.1"/>
    </source>
</evidence>
<dbReference type="SUPFAM" id="SSF81901">
    <property type="entry name" value="HCP-like"/>
    <property type="match status" value="1"/>
</dbReference>
<dbReference type="InterPro" id="IPR052748">
    <property type="entry name" value="ISR_Activator"/>
</dbReference>
<dbReference type="InterPro" id="IPR006597">
    <property type="entry name" value="Sel1-like"/>
</dbReference>
<dbReference type="PANTHER" id="PTHR45011:SF1">
    <property type="entry name" value="DAP3-BINDING CELL DEATH ENHANCER 1"/>
    <property type="match status" value="1"/>
</dbReference>
<dbReference type="SMART" id="SM00671">
    <property type="entry name" value="SEL1"/>
    <property type="match status" value="2"/>
</dbReference>
<dbReference type="GO" id="GO:0005739">
    <property type="term" value="C:mitochondrion"/>
    <property type="evidence" value="ECO:0007669"/>
    <property type="project" value="TreeGrafter"/>
</dbReference>
<keyword evidence="2" id="KW-1185">Reference proteome</keyword>
<dbReference type="InterPro" id="IPR011990">
    <property type="entry name" value="TPR-like_helical_dom_sf"/>
</dbReference>
<comment type="caution">
    <text evidence="1">The sequence shown here is derived from an EMBL/GenBank/DDBJ whole genome shotgun (WGS) entry which is preliminary data.</text>
</comment>
<dbReference type="AlphaFoldDB" id="A0A9N9D9L3"/>
<dbReference type="GO" id="GO:0008625">
    <property type="term" value="P:extrinsic apoptotic signaling pathway via death domain receptors"/>
    <property type="evidence" value="ECO:0007669"/>
    <property type="project" value="TreeGrafter"/>
</dbReference>
<proteinExistence type="predicted"/>
<dbReference type="PANTHER" id="PTHR45011">
    <property type="entry name" value="DAP3-BINDING CELL DEATH ENHANCER 1"/>
    <property type="match status" value="1"/>
</dbReference>